<dbReference type="AlphaFoldDB" id="A0AAV7TYV1"/>
<evidence type="ECO:0000313" key="1">
    <source>
        <dbReference type="EMBL" id="KAJ1181818.1"/>
    </source>
</evidence>
<dbReference type="Proteomes" id="UP001066276">
    <property type="component" value="Chromosome 3_2"/>
</dbReference>
<name>A0AAV7TYV1_PLEWA</name>
<protein>
    <submittedName>
        <fullName evidence="1">Uncharacterized protein</fullName>
    </submittedName>
</protein>
<proteinExistence type="predicted"/>
<organism evidence="1 2">
    <name type="scientific">Pleurodeles waltl</name>
    <name type="common">Iberian ribbed newt</name>
    <dbReference type="NCBI Taxonomy" id="8319"/>
    <lineage>
        <taxon>Eukaryota</taxon>
        <taxon>Metazoa</taxon>
        <taxon>Chordata</taxon>
        <taxon>Craniata</taxon>
        <taxon>Vertebrata</taxon>
        <taxon>Euteleostomi</taxon>
        <taxon>Amphibia</taxon>
        <taxon>Batrachia</taxon>
        <taxon>Caudata</taxon>
        <taxon>Salamandroidea</taxon>
        <taxon>Salamandridae</taxon>
        <taxon>Pleurodelinae</taxon>
        <taxon>Pleurodeles</taxon>
    </lineage>
</organism>
<comment type="caution">
    <text evidence="1">The sequence shown here is derived from an EMBL/GenBank/DDBJ whole genome shotgun (WGS) entry which is preliminary data.</text>
</comment>
<accession>A0AAV7TYV1</accession>
<gene>
    <name evidence="1" type="ORF">NDU88_007017</name>
</gene>
<dbReference type="EMBL" id="JANPWB010000006">
    <property type="protein sequence ID" value="KAJ1181818.1"/>
    <property type="molecule type" value="Genomic_DNA"/>
</dbReference>
<sequence>MKSLALCDQAKSRRKEHHILEFPLTHSFFDFLETLPLLLHFEREVQEESDCDVFKLEVTPGFYCLQDRISIPEVEDSCLIVLREAPGYGGGAGMESLFLAKGFSDLVL</sequence>
<reference evidence="1" key="1">
    <citation type="journal article" date="2022" name="bioRxiv">
        <title>Sequencing and chromosome-scale assembly of the giantPleurodeles waltlgenome.</title>
        <authorList>
            <person name="Brown T."/>
            <person name="Elewa A."/>
            <person name="Iarovenko S."/>
            <person name="Subramanian E."/>
            <person name="Araus A.J."/>
            <person name="Petzold A."/>
            <person name="Susuki M."/>
            <person name="Suzuki K.-i.T."/>
            <person name="Hayashi T."/>
            <person name="Toyoda A."/>
            <person name="Oliveira C."/>
            <person name="Osipova E."/>
            <person name="Leigh N.D."/>
            <person name="Simon A."/>
            <person name="Yun M.H."/>
        </authorList>
    </citation>
    <scope>NUCLEOTIDE SEQUENCE</scope>
    <source>
        <strain evidence="1">20211129_DDA</strain>
        <tissue evidence="1">Liver</tissue>
    </source>
</reference>
<keyword evidence="2" id="KW-1185">Reference proteome</keyword>
<evidence type="ECO:0000313" key="2">
    <source>
        <dbReference type="Proteomes" id="UP001066276"/>
    </source>
</evidence>